<gene>
    <name evidence="9" type="ORF">UN63_12190</name>
</gene>
<keyword evidence="3" id="KW-0808">Transferase</keyword>
<dbReference type="Pfam" id="PF02397">
    <property type="entry name" value="Bac_transf"/>
    <property type="match status" value="1"/>
</dbReference>
<organism evidence="9 10">
    <name type="scientific">Oceanisphaera arctica</name>
    <dbReference type="NCBI Taxonomy" id="641510"/>
    <lineage>
        <taxon>Bacteria</taxon>
        <taxon>Pseudomonadati</taxon>
        <taxon>Pseudomonadota</taxon>
        <taxon>Gammaproteobacteria</taxon>
        <taxon>Aeromonadales</taxon>
        <taxon>Aeromonadaceae</taxon>
        <taxon>Oceanisphaera</taxon>
    </lineage>
</organism>
<dbReference type="InterPro" id="IPR017475">
    <property type="entry name" value="EPS_sugar_tfrase"/>
</dbReference>
<reference evidence="10" key="1">
    <citation type="submission" date="2016-11" db="EMBL/GenBank/DDBJ databases">
        <authorList>
            <person name="Sisinthy S."/>
            <person name="Ara S."/>
            <person name="Gundlapally S.R."/>
        </authorList>
    </citation>
    <scope>NUCLEOTIDE SEQUENCE [LARGE SCALE GENOMIC DNA]</scope>
    <source>
        <strain evidence="10">V1-41</strain>
    </source>
</reference>
<evidence type="ECO:0000259" key="8">
    <source>
        <dbReference type="Pfam" id="PF02397"/>
    </source>
</evidence>
<feature type="transmembrane region" description="Helical" evidence="7">
    <location>
        <begin position="52"/>
        <end position="70"/>
    </location>
</feature>
<dbReference type="RefSeq" id="WP_104487028.1">
    <property type="nucleotide sequence ID" value="NZ_BMYB01000025.1"/>
</dbReference>
<feature type="domain" description="Bacterial sugar transferase" evidence="8">
    <location>
        <begin position="236"/>
        <end position="418"/>
    </location>
</feature>
<evidence type="ECO:0000313" key="10">
    <source>
        <dbReference type="Proteomes" id="UP000242231"/>
    </source>
</evidence>
<evidence type="ECO:0000256" key="1">
    <source>
        <dbReference type="ARBA" id="ARBA00004141"/>
    </source>
</evidence>
<feature type="transmembrane region" description="Helical" evidence="7">
    <location>
        <begin position="20"/>
        <end position="40"/>
    </location>
</feature>
<evidence type="ECO:0000256" key="3">
    <source>
        <dbReference type="ARBA" id="ARBA00022679"/>
    </source>
</evidence>
<comment type="subcellular location">
    <subcellularLocation>
        <location evidence="1">Membrane</location>
        <topology evidence="1">Multi-pass membrane protein</topology>
    </subcellularLocation>
</comment>
<evidence type="ECO:0000256" key="5">
    <source>
        <dbReference type="ARBA" id="ARBA00022989"/>
    </source>
</evidence>
<dbReference type="AlphaFoldDB" id="A0A2P5TK68"/>
<dbReference type="NCBIfam" id="TIGR03025">
    <property type="entry name" value="EPS_sugtrans"/>
    <property type="match status" value="1"/>
</dbReference>
<dbReference type="Proteomes" id="UP000242231">
    <property type="component" value="Unassembled WGS sequence"/>
</dbReference>
<evidence type="ECO:0000313" key="9">
    <source>
        <dbReference type="EMBL" id="PPL15518.1"/>
    </source>
</evidence>
<protein>
    <recommendedName>
        <fullName evidence="8">Bacterial sugar transferase domain-containing protein</fullName>
    </recommendedName>
</protein>
<keyword evidence="5 7" id="KW-1133">Transmembrane helix</keyword>
<proteinExistence type="inferred from homology"/>
<keyword evidence="10" id="KW-1185">Reference proteome</keyword>
<dbReference type="GO" id="GO:0016780">
    <property type="term" value="F:phosphotransferase activity, for other substituted phosphate groups"/>
    <property type="evidence" value="ECO:0007669"/>
    <property type="project" value="TreeGrafter"/>
</dbReference>
<keyword evidence="6 7" id="KW-0472">Membrane</keyword>
<dbReference type="PANTHER" id="PTHR30576">
    <property type="entry name" value="COLANIC BIOSYNTHESIS UDP-GLUCOSE LIPID CARRIER TRANSFERASE"/>
    <property type="match status" value="1"/>
</dbReference>
<evidence type="ECO:0000256" key="7">
    <source>
        <dbReference type="SAM" id="Phobius"/>
    </source>
</evidence>
<dbReference type="InterPro" id="IPR003362">
    <property type="entry name" value="Bact_transf"/>
</dbReference>
<evidence type="ECO:0000256" key="2">
    <source>
        <dbReference type="ARBA" id="ARBA00006464"/>
    </source>
</evidence>
<dbReference type="GO" id="GO:0016020">
    <property type="term" value="C:membrane"/>
    <property type="evidence" value="ECO:0007669"/>
    <property type="project" value="UniProtKB-SubCell"/>
</dbReference>
<comment type="similarity">
    <text evidence="2">Belongs to the bacterial sugar transferase family.</text>
</comment>
<feature type="transmembrane region" description="Helical" evidence="7">
    <location>
        <begin position="82"/>
        <end position="103"/>
    </location>
</feature>
<evidence type="ECO:0000256" key="4">
    <source>
        <dbReference type="ARBA" id="ARBA00022692"/>
    </source>
</evidence>
<sequence length="424" mass="48489">MDAIITKRHYRWHERLLVGWPSRFLIGFLLVVILPGLLVWEVEGYIRPDLSKVNSLLGVALAFMGSFFTLRQLMSYPGCQSANYILPTVLVWYGFLGGVFFVFRMNYSVYYIFYTAVANVFFCFSSYFFIVRHMRKKVAFLPLGKASTMNEAEGVEWFKLSSPTLNGARVDAIAADLHAEIPEEWQRFLARCTLAGVPVYHYKQLMESLTGRVKINHLSENEFGSLQPPVLYSAFKRLLDISAVVITAPVTLPVMLLTAIAVKLDSPGPALFIQNRVGQGNRDFKIYKFRSMCKDSEVAGAQLAQSNDMRITRVGKIIRKTRLDEFPQFFNVLLGDMSLIGPRPEQRTFVEKFDQEIPFYIYRHVVKPGITGWAQVVQGYASDADDTRVKIQHDFYYIKHFSLWLDVLIVLKTIRTIFTGFGAK</sequence>
<feature type="transmembrane region" description="Helical" evidence="7">
    <location>
        <begin position="109"/>
        <end position="130"/>
    </location>
</feature>
<comment type="caution">
    <text evidence="9">The sequence shown here is derived from an EMBL/GenBank/DDBJ whole genome shotgun (WGS) entry which is preliminary data.</text>
</comment>
<name>A0A2P5TK68_9GAMM</name>
<dbReference type="PANTHER" id="PTHR30576:SF0">
    <property type="entry name" value="UNDECAPRENYL-PHOSPHATE N-ACETYLGALACTOSAMINYL 1-PHOSPHATE TRANSFERASE-RELATED"/>
    <property type="match status" value="1"/>
</dbReference>
<dbReference type="OrthoDB" id="9808602at2"/>
<feature type="transmembrane region" description="Helical" evidence="7">
    <location>
        <begin position="241"/>
        <end position="262"/>
    </location>
</feature>
<keyword evidence="4 7" id="KW-0812">Transmembrane</keyword>
<accession>A0A2P5TK68</accession>
<dbReference type="EMBL" id="MPZM01000030">
    <property type="protein sequence ID" value="PPL15518.1"/>
    <property type="molecule type" value="Genomic_DNA"/>
</dbReference>
<evidence type="ECO:0000256" key="6">
    <source>
        <dbReference type="ARBA" id="ARBA00023136"/>
    </source>
</evidence>